<dbReference type="Proteomes" id="UP001321542">
    <property type="component" value="Chromosome"/>
</dbReference>
<reference evidence="2 3" key="2">
    <citation type="journal article" date="2023" name="ChemBioChem">
        <title>Acyltransferase Domain Exchange between Two Independent Type I Polyketide Synthases in the Same Producer Strain of Macrolide Antibiotics.</title>
        <authorList>
            <person name="Kudo F."/>
            <person name="Kishikawa K."/>
            <person name="Tsuboi K."/>
            <person name="Kido T."/>
            <person name="Usui T."/>
            <person name="Hashimoto J."/>
            <person name="Shin-Ya K."/>
            <person name="Miyanaga A."/>
            <person name="Eguchi T."/>
        </authorList>
    </citation>
    <scope>NUCLEOTIDE SEQUENCE [LARGE SCALE GENOMIC DNA]</scope>
    <source>
        <strain evidence="2 3">A-8890</strain>
    </source>
</reference>
<evidence type="ECO:0000313" key="3">
    <source>
        <dbReference type="Proteomes" id="UP001321542"/>
    </source>
</evidence>
<evidence type="ECO:0000259" key="1">
    <source>
        <dbReference type="Pfam" id="PF12680"/>
    </source>
</evidence>
<sequence>MTWRTAEYPELKFDFKRVIGENDLVVLHYRRTLSATDRGTAVMDIFRFENGKIVEHWDVIQDVPETSANDNTMF</sequence>
<dbReference type="SUPFAM" id="SSF54427">
    <property type="entry name" value="NTF2-like"/>
    <property type="match status" value="1"/>
</dbReference>
<dbReference type="InterPro" id="IPR037401">
    <property type="entry name" value="SnoaL-like"/>
</dbReference>
<name>A0ABM7FG71_9ACTN</name>
<dbReference type="EMBL" id="AP018448">
    <property type="protein sequence ID" value="BBC35043.1"/>
    <property type="molecule type" value="Genomic_DNA"/>
</dbReference>
<protein>
    <recommendedName>
        <fullName evidence="1">SnoaL-like domain-containing protein</fullName>
    </recommendedName>
</protein>
<evidence type="ECO:0000313" key="2">
    <source>
        <dbReference type="EMBL" id="BBC35043.1"/>
    </source>
</evidence>
<dbReference type="Pfam" id="PF12680">
    <property type="entry name" value="SnoaL_2"/>
    <property type="match status" value="1"/>
</dbReference>
<accession>A0ABM7FG71</accession>
<dbReference type="Gene3D" id="3.10.450.50">
    <property type="match status" value="1"/>
</dbReference>
<organism evidence="2 3">
    <name type="scientific">Streptomyces graminofaciens</name>
    <dbReference type="NCBI Taxonomy" id="68212"/>
    <lineage>
        <taxon>Bacteria</taxon>
        <taxon>Bacillati</taxon>
        <taxon>Actinomycetota</taxon>
        <taxon>Actinomycetes</taxon>
        <taxon>Kitasatosporales</taxon>
        <taxon>Streptomycetaceae</taxon>
        <taxon>Streptomyces</taxon>
    </lineage>
</organism>
<dbReference type="InterPro" id="IPR032710">
    <property type="entry name" value="NTF2-like_dom_sf"/>
</dbReference>
<feature type="domain" description="SnoaL-like" evidence="1">
    <location>
        <begin position="6"/>
        <end position="56"/>
    </location>
</feature>
<gene>
    <name evidence="2" type="ORF">SGFS_063370</name>
</gene>
<proteinExistence type="predicted"/>
<dbReference type="RefSeq" id="WP_286255179.1">
    <property type="nucleotide sequence ID" value="NZ_AP018448.1"/>
</dbReference>
<reference evidence="2 3" key="1">
    <citation type="journal article" date="2010" name="ChemBioChem">
        <title>Cloning and characterization of the biosynthetic gene cluster of 16-membered macrolide antibiotic FD-891: involvement of a dual functional cytochrome P450 monooxygenase catalyzing epoxidation and hydroxylation.</title>
        <authorList>
            <person name="Kudo F."/>
            <person name="Motegi A."/>
            <person name="Mizoue K."/>
            <person name="Eguchi T."/>
        </authorList>
    </citation>
    <scope>NUCLEOTIDE SEQUENCE [LARGE SCALE GENOMIC DNA]</scope>
    <source>
        <strain evidence="2 3">A-8890</strain>
    </source>
</reference>
<keyword evidence="3" id="KW-1185">Reference proteome</keyword>